<keyword evidence="13" id="KW-1185">Reference proteome</keyword>
<dbReference type="Gene3D" id="1.25.40.10">
    <property type="entry name" value="Tetratricopeptide repeat domain"/>
    <property type="match status" value="1"/>
</dbReference>
<keyword evidence="2" id="KW-0723">Serine/threonine-protein kinase</keyword>
<evidence type="ECO:0000256" key="7">
    <source>
        <dbReference type="PROSITE-ProRule" id="PRU00339"/>
    </source>
</evidence>
<evidence type="ECO:0000256" key="10">
    <source>
        <dbReference type="SAM" id="Phobius"/>
    </source>
</evidence>
<feature type="repeat" description="TPR" evidence="7">
    <location>
        <begin position="518"/>
        <end position="551"/>
    </location>
</feature>
<dbReference type="FunFam" id="1.10.510.10:FF:000021">
    <property type="entry name" value="Serine/threonine protein kinase"/>
    <property type="match status" value="1"/>
</dbReference>
<dbReference type="Gene3D" id="1.10.510.10">
    <property type="entry name" value="Transferase(Phosphotransferase) domain 1"/>
    <property type="match status" value="1"/>
</dbReference>
<keyword evidence="4 8" id="KW-0547">Nucleotide-binding</keyword>
<dbReference type="InterPro" id="IPR008271">
    <property type="entry name" value="Ser/Thr_kinase_AS"/>
</dbReference>
<evidence type="ECO:0000259" key="11">
    <source>
        <dbReference type="PROSITE" id="PS50011"/>
    </source>
</evidence>
<keyword evidence="6 8" id="KW-0067">ATP-binding</keyword>
<dbReference type="PROSITE" id="PS50011">
    <property type="entry name" value="PROTEIN_KINASE_DOM"/>
    <property type="match status" value="1"/>
</dbReference>
<dbReference type="InterPro" id="IPR011990">
    <property type="entry name" value="TPR-like_helical_dom_sf"/>
</dbReference>
<evidence type="ECO:0000256" key="3">
    <source>
        <dbReference type="ARBA" id="ARBA00022679"/>
    </source>
</evidence>
<dbReference type="CDD" id="cd14014">
    <property type="entry name" value="STKc_PknB_like"/>
    <property type="match status" value="1"/>
</dbReference>
<dbReference type="Proteomes" id="UP000019678">
    <property type="component" value="Unassembled WGS sequence"/>
</dbReference>
<organism evidence="12 13">
    <name type="scientific">Chondromyces apiculatus DSM 436</name>
    <dbReference type="NCBI Taxonomy" id="1192034"/>
    <lineage>
        <taxon>Bacteria</taxon>
        <taxon>Pseudomonadati</taxon>
        <taxon>Myxococcota</taxon>
        <taxon>Polyangia</taxon>
        <taxon>Polyangiales</taxon>
        <taxon>Polyangiaceae</taxon>
        <taxon>Chondromyces</taxon>
    </lineage>
</organism>
<dbReference type="SMART" id="SM00028">
    <property type="entry name" value="TPR"/>
    <property type="match status" value="2"/>
</dbReference>
<feature type="compositionally biased region" description="Acidic residues" evidence="9">
    <location>
        <begin position="13"/>
        <end position="25"/>
    </location>
</feature>
<dbReference type="SUPFAM" id="SSF48452">
    <property type="entry name" value="TPR-like"/>
    <property type="match status" value="1"/>
</dbReference>
<evidence type="ECO:0000256" key="5">
    <source>
        <dbReference type="ARBA" id="ARBA00022777"/>
    </source>
</evidence>
<dbReference type="RefSeq" id="WP_197041081.1">
    <property type="nucleotide sequence ID" value="NZ_ASRX01000011.1"/>
</dbReference>
<evidence type="ECO:0000313" key="13">
    <source>
        <dbReference type="Proteomes" id="UP000019678"/>
    </source>
</evidence>
<feature type="region of interest" description="Disordered" evidence="9">
    <location>
        <begin position="1"/>
        <end position="56"/>
    </location>
</feature>
<evidence type="ECO:0000256" key="8">
    <source>
        <dbReference type="PROSITE-ProRule" id="PRU10141"/>
    </source>
</evidence>
<keyword evidence="10" id="KW-0812">Transmembrane</keyword>
<feature type="binding site" evidence="8">
    <location>
        <position position="90"/>
    </location>
    <ligand>
        <name>ATP</name>
        <dbReference type="ChEBI" id="CHEBI:30616"/>
    </ligand>
</feature>
<dbReference type="PROSITE" id="PS00108">
    <property type="entry name" value="PROTEIN_KINASE_ST"/>
    <property type="match status" value="1"/>
</dbReference>
<keyword evidence="7" id="KW-0802">TPR repeat</keyword>
<evidence type="ECO:0000256" key="4">
    <source>
        <dbReference type="ARBA" id="ARBA00022741"/>
    </source>
</evidence>
<feature type="transmembrane region" description="Helical" evidence="10">
    <location>
        <begin position="336"/>
        <end position="360"/>
    </location>
</feature>
<dbReference type="InterPro" id="IPR019734">
    <property type="entry name" value="TPR_rpt"/>
</dbReference>
<dbReference type="SMART" id="SM00220">
    <property type="entry name" value="S_TKc"/>
    <property type="match status" value="1"/>
</dbReference>
<dbReference type="Pfam" id="PF00069">
    <property type="entry name" value="Pkinase"/>
    <property type="match status" value="1"/>
</dbReference>
<dbReference type="GO" id="GO:0004674">
    <property type="term" value="F:protein serine/threonine kinase activity"/>
    <property type="evidence" value="ECO:0007669"/>
    <property type="project" value="UniProtKB-KW"/>
</dbReference>
<evidence type="ECO:0000256" key="1">
    <source>
        <dbReference type="ARBA" id="ARBA00012513"/>
    </source>
</evidence>
<gene>
    <name evidence="12" type="ORF">CAP_0783</name>
</gene>
<dbReference type="STRING" id="1192034.CAP_0783"/>
<dbReference type="PANTHER" id="PTHR43289:SF6">
    <property type="entry name" value="SERINE_THREONINE-PROTEIN KINASE NEKL-3"/>
    <property type="match status" value="1"/>
</dbReference>
<feature type="domain" description="Protein kinase" evidence="11">
    <location>
        <begin position="61"/>
        <end position="333"/>
    </location>
</feature>
<dbReference type="EC" id="2.7.11.1" evidence="1"/>
<dbReference type="InterPro" id="IPR000719">
    <property type="entry name" value="Prot_kinase_dom"/>
</dbReference>
<keyword evidence="10" id="KW-1133">Transmembrane helix</keyword>
<dbReference type="GO" id="GO:0005524">
    <property type="term" value="F:ATP binding"/>
    <property type="evidence" value="ECO:0007669"/>
    <property type="project" value="UniProtKB-UniRule"/>
</dbReference>
<dbReference type="eggNOG" id="COG0515">
    <property type="taxonomic scope" value="Bacteria"/>
</dbReference>
<dbReference type="AlphaFoldDB" id="A0A017TDI3"/>
<name>A0A017TDI3_9BACT</name>
<evidence type="ECO:0000256" key="9">
    <source>
        <dbReference type="SAM" id="MobiDB-lite"/>
    </source>
</evidence>
<evidence type="ECO:0000256" key="2">
    <source>
        <dbReference type="ARBA" id="ARBA00022527"/>
    </source>
</evidence>
<sequence>MDQGSRARRGEAEDSGEEDLSDLDSEGSITPDPFLAEVARISTRPEQPEDMPRPGETLGRFVLRRELGRGGMGVVFAAEDVTLGRDVALKVLPWSGDEGRRRRFLREARSAAALSDPGIATIFDVGEADGWVFIAMELIRGETLRAVLERRPVRGRALPGEEVRRVARAIARALAKAHAAGVVHRDLKPENVMIADDGQVKLLDFGLAKVARAESMPGGLSTTETAEGRILGTPGYMSPEQAKGWPVDARSDVFSFGVLLYELLTGRRPFVGATLVELIIAIDRDEPPSPSSIRSGVERDLERVALRCLRKEAAARYADAGAVLRALDATPAARRWGGLAGIVAAAVGAAAVAGVVAFGLRDLGSSREGASLALTAPPSLAPGPTTPATSLAGAALTAVTDLPVPASVKPEAAAQYREALAAFRNGGGWFVSLHRALELDPSFTAVHVQFALSAFILAKDVERPREHFRRAEAMAHTLSEREKALLNAVEPVVRNQPADWAVAIRRLQRLADRSPGDAQIWFLLGSATANYSDFDKAIGFLEHALQIDPAFARALAAIATYHAYRGRFQEAQAVLDRCIGESPRATLCLQTQLLVRSSLGDCEGAERSARRLLASSVVPAATYPSFANALASRGQPLPTVREALRQGEEALAGLPAPIATDLQQMLLIARIRADLLGGEFEAAESAARGLERAVASSSRQQVVRGGAALLRALALEESGRAAEAGEVALGFLDRRDAWEPAPGAEDSALASDATPPLLLIARRAGLLDRRGVVARREPWLSSWTERLTPVSRSFLWLHGYAGLVEDEADAREALKALPRFEPLPPFRPQTAIDAAVGRTFRLGGQSAEASRWLEGASRSCMALDFPVEHTRTHLWLGQLREETGDREGACAAYGVVLHRWGAARPRSITAEAARGRSRALGCRG</sequence>
<dbReference type="PANTHER" id="PTHR43289">
    <property type="entry name" value="MITOGEN-ACTIVATED PROTEIN KINASE KINASE KINASE 20-RELATED"/>
    <property type="match status" value="1"/>
</dbReference>
<dbReference type="PROSITE" id="PS00107">
    <property type="entry name" value="PROTEIN_KINASE_ATP"/>
    <property type="match status" value="1"/>
</dbReference>
<keyword evidence="3" id="KW-0808">Transferase</keyword>
<evidence type="ECO:0000256" key="6">
    <source>
        <dbReference type="ARBA" id="ARBA00022840"/>
    </source>
</evidence>
<keyword evidence="10" id="KW-0472">Membrane</keyword>
<accession>A0A017TDI3</accession>
<dbReference type="SUPFAM" id="SSF56112">
    <property type="entry name" value="Protein kinase-like (PK-like)"/>
    <property type="match status" value="1"/>
</dbReference>
<dbReference type="Gene3D" id="3.30.200.20">
    <property type="entry name" value="Phosphorylase Kinase, domain 1"/>
    <property type="match status" value="1"/>
</dbReference>
<proteinExistence type="predicted"/>
<dbReference type="InterPro" id="IPR011009">
    <property type="entry name" value="Kinase-like_dom_sf"/>
</dbReference>
<evidence type="ECO:0000313" key="12">
    <source>
        <dbReference type="EMBL" id="EYF07304.1"/>
    </source>
</evidence>
<comment type="caution">
    <text evidence="12">The sequence shown here is derived from an EMBL/GenBank/DDBJ whole genome shotgun (WGS) entry which is preliminary data.</text>
</comment>
<dbReference type="InterPro" id="IPR017441">
    <property type="entry name" value="Protein_kinase_ATP_BS"/>
</dbReference>
<dbReference type="PROSITE" id="PS50005">
    <property type="entry name" value="TPR"/>
    <property type="match status" value="1"/>
</dbReference>
<dbReference type="EMBL" id="ASRX01000011">
    <property type="protein sequence ID" value="EYF07304.1"/>
    <property type="molecule type" value="Genomic_DNA"/>
</dbReference>
<protein>
    <recommendedName>
        <fullName evidence="1">non-specific serine/threonine protein kinase</fullName>
        <ecNumber evidence="1">2.7.11.1</ecNumber>
    </recommendedName>
</protein>
<reference evidence="12 13" key="1">
    <citation type="submission" date="2013-05" db="EMBL/GenBank/DDBJ databases">
        <title>Genome assembly of Chondromyces apiculatus DSM 436.</title>
        <authorList>
            <person name="Sharma G."/>
            <person name="Khatri I."/>
            <person name="Kaur C."/>
            <person name="Mayilraj S."/>
            <person name="Subramanian S."/>
        </authorList>
    </citation>
    <scope>NUCLEOTIDE SEQUENCE [LARGE SCALE GENOMIC DNA]</scope>
    <source>
        <strain evidence="12 13">DSM 436</strain>
    </source>
</reference>
<keyword evidence="5" id="KW-0418">Kinase</keyword>